<dbReference type="Gene3D" id="3.40.190.10">
    <property type="entry name" value="Periplasmic binding protein-like II"/>
    <property type="match status" value="1"/>
</dbReference>
<protein>
    <recommendedName>
        <fullName evidence="2">Tripartite tricarboxylate transporter substrate binding protein</fullName>
    </recommendedName>
</protein>
<gene>
    <name evidence="1" type="ORF">METZ01_LOCUS393294</name>
</gene>
<dbReference type="Pfam" id="PF03401">
    <property type="entry name" value="TctC"/>
    <property type="match status" value="1"/>
</dbReference>
<dbReference type="EMBL" id="UINC01148510">
    <property type="protein sequence ID" value="SVD40440.1"/>
    <property type="molecule type" value="Genomic_DNA"/>
</dbReference>
<dbReference type="CDD" id="cd07012">
    <property type="entry name" value="PBP2_Bug_TTT"/>
    <property type="match status" value="1"/>
</dbReference>
<sequence>MPLGAGGSHDRNARVFTSVIPEYLGNAMIVKLMPGASGQTGTAAAAKAKPDGYTLLFTHNYYDQLQQHVKKLPYNTTEDFIAVGKLNSGNFSAIVLADSPFQTWQDLVAYANANPGKIKFAHSGDWGATHAPGLQLFTEAGIADKIVMVPYKGGGPSMRGFLAGEADFTLQFKSTILAQGDNVRVLISAGTQTSFEGAPTFGDLGYTADIGLMHRVVMAPTGTPDAVIEKLRSALKAIQDDKTYLKLIKAIGETTDYVDGPEYEAQRPLQSAAYKEMVQQLVGN</sequence>
<name>A0A382V1W4_9ZZZZ</name>
<dbReference type="Gene3D" id="3.40.190.150">
    <property type="entry name" value="Bordetella uptake gene, domain 1"/>
    <property type="match status" value="1"/>
</dbReference>
<dbReference type="InterPro" id="IPR042100">
    <property type="entry name" value="Bug_dom1"/>
</dbReference>
<dbReference type="PANTHER" id="PTHR42928:SF5">
    <property type="entry name" value="BLR1237 PROTEIN"/>
    <property type="match status" value="1"/>
</dbReference>
<organism evidence="1">
    <name type="scientific">marine metagenome</name>
    <dbReference type="NCBI Taxonomy" id="408172"/>
    <lineage>
        <taxon>unclassified sequences</taxon>
        <taxon>metagenomes</taxon>
        <taxon>ecological metagenomes</taxon>
    </lineage>
</organism>
<accession>A0A382V1W4</accession>
<dbReference type="AlphaFoldDB" id="A0A382V1W4"/>
<evidence type="ECO:0000313" key="1">
    <source>
        <dbReference type="EMBL" id="SVD40440.1"/>
    </source>
</evidence>
<evidence type="ECO:0008006" key="2">
    <source>
        <dbReference type="Google" id="ProtNLM"/>
    </source>
</evidence>
<dbReference type="SUPFAM" id="SSF53850">
    <property type="entry name" value="Periplasmic binding protein-like II"/>
    <property type="match status" value="1"/>
</dbReference>
<dbReference type="InterPro" id="IPR005064">
    <property type="entry name" value="BUG"/>
</dbReference>
<proteinExistence type="predicted"/>
<dbReference type="PANTHER" id="PTHR42928">
    <property type="entry name" value="TRICARBOXYLATE-BINDING PROTEIN"/>
    <property type="match status" value="1"/>
</dbReference>
<reference evidence="1" key="1">
    <citation type="submission" date="2018-05" db="EMBL/GenBank/DDBJ databases">
        <authorList>
            <person name="Lanie J.A."/>
            <person name="Ng W.-L."/>
            <person name="Kazmierczak K.M."/>
            <person name="Andrzejewski T.M."/>
            <person name="Davidsen T.M."/>
            <person name="Wayne K.J."/>
            <person name="Tettelin H."/>
            <person name="Glass J.I."/>
            <person name="Rusch D."/>
            <person name="Podicherti R."/>
            <person name="Tsui H.-C.T."/>
            <person name="Winkler M.E."/>
        </authorList>
    </citation>
    <scope>NUCLEOTIDE SEQUENCE</scope>
</reference>